<keyword evidence="4" id="KW-1185">Reference proteome</keyword>
<evidence type="ECO:0008006" key="5">
    <source>
        <dbReference type="Google" id="ProtNLM"/>
    </source>
</evidence>
<dbReference type="RefSeq" id="WP_092545976.1">
    <property type="nucleotide sequence ID" value="NZ_BOMJ01000065.1"/>
</dbReference>
<keyword evidence="1" id="KW-0472">Membrane</keyword>
<name>A0A1H2ALT0_9ACTN</name>
<dbReference type="Proteomes" id="UP000198688">
    <property type="component" value="Chromosome I"/>
</dbReference>
<evidence type="ECO:0000256" key="1">
    <source>
        <dbReference type="SAM" id="Phobius"/>
    </source>
</evidence>
<keyword evidence="1" id="KW-1133">Transmembrane helix</keyword>
<dbReference type="STRING" id="113562.SAMN04489716_3937"/>
<reference evidence="3 4" key="1">
    <citation type="submission" date="2016-10" db="EMBL/GenBank/DDBJ databases">
        <authorList>
            <person name="de Groot N.N."/>
        </authorList>
    </citation>
    <scope>NUCLEOTIDE SEQUENCE [LARGE SCALE GENOMIC DNA]</scope>
    <source>
        <strain evidence="3 4">DSM 43941</strain>
    </source>
</reference>
<feature type="transmembrane region" description="Helical" evidence="1">
    <location>
        <begin position="132"/>
        <end position="151"/>
    </location>
</feature>
<evidence type="ECO:0000313" key="4">
    <source>
        <dbReference type="Proteomes" id="UP000198688"/>
    </source>
</evidence>
<dbReference type="AlphaFoldDB" id="A0A1H2ALT0"/>
<dbReference type="EMBL" id="LT629758">
    <property type="protein sequence ID" value="SDT46732.1"/>
    <property type="molecule type" value="Genomic_DNA"/>
</dbReference>
<protein>
    <recommendedName>
        <fullName evidence="5">MYXO-CTERM domain-containing protein</fullName>
    </recommendedName>
</protein>
<gene>
    <name evidence="3" type="ORF">SAMN04489716_3937</name>
</gene>
<organism evidence="3 4">
    <name type="scientific">Actinoplanes derwentensis</name>
    <dbReference type="NCBI Taxonomy" id="113562"/>
    <lineage>
        <taxon>Bacteria</taxon>
        <taxon>Bacillati</taxon>
        <taxon>Actinomycetota</taxon>
        <taxon>Actinomycetes</taxon>
        <taxon>Micromonosporales</taxon>
        <taxon>Micromonosporaceae</taxon>
        <taxon>Actinoplanes</taxon>
    </lineage>
</organism>
<feature type="chain" id="PRO_5009268953" description="MYXO-CTERM domain-containing protein" evidence="2">
    <location>
        <begin position="34"/>
        <end position="172"/>
    </location>
</feature>
<evidence type="ECO:0000256" key="2">
    <source>
        <dbReference type="SAM" id="SignalP"/>
    </source>
</evidence>
<accession>A0A1H2ALT0</accession>
<feature type="signal peptide" evidence="2">
    <location>
        <begin position="1"/>
        <end position="33"/>
    </location>
</feature>
<keyword evidence="1" id="KW-0812">Transmembrane</keyword>
<evidence type="ECO:0000313" key="3">
    <source>
        <dbReference type="EMBL" id="SDT46732.1"/>
    </source>
</evidence>
<keyword evidence="2" id="KW-0732">Signal</keyword>
<proteinExistence type="predicted"/>
<sequence length="172" mass="17705">MPIATVTRRFAAVLLLALGLSCALLLPATPAGAVAGSDRLVLNWEADGARLNVVGAGYRARDLVEVRLGSSPIQQARGDENGRIEVTVPETLLAAGTSGSSIVISGRSVSGTSRILISAVPPKAAAHGPSDVLPWTVGAGTLVILLAGFWLRRRAGSPAATAPRGYRRRHAA</sequence>
<dbReference type="OrthoDB" id="3297444at2"/>